<sequence>MKVKIEYSYYRNFTEDKGLSNVLTAITSITQVATAVQSSDTSSARHSTSLKNVSRLALLKTLTALIVVYKDISSHGDCKSLQSSSIHPNTPPEDWQLRREPILHLC</sequence>
<keyword evidence="2" id="KW-1185">Reference proteome</keyword>
<evidence type="ECO:0000313" key="2">
    <source>
        <dbReference type="Proteomes" id="UP001054837"/>
    </source>
</evidence>
<dbReference type="AlphaFoldDB" id="A0AAV4VGQ9"/>
<evidence type="ECO:0000313" key="1">
    <source>
        <dbReference type="EMBL" id="GIY68670.1"/>
    </source>
</evidence>
<dbReference type="Proteomes" id="UP001054837">
    <property type="component" value="Unassembled WGS sequence"/>
</dbReference>
<gene>
    <name evidence="1" type="ORF">CDAR_559971</name>
</gene>
<accession>A0AAV4VGQ9</accession>
<organism evidence="1 2">
    <name type="scientific">Caerostris darwini</name>
    <dbReference type="NCBI Taxonomy" id="1538125"/>
    <lineage>
        <taxon>Eukaryota</taxon>
        <taxon>Metazoa</taxon>
        <taxon>Ecdysozoa</taxon>
        <taxon>Arthropoda</taxon>
        <taxon>Chelicerata</taxon>
        <taxon>Arachnida</taxon>
        <taxon>Araneae</taxon>
        <taxon>Araneomorphae</taxon>
        <taxon>Entelegynae</taxon>
        <taxon>Araneoidea</taxon>
        <taxon>Araneidae</taxon>
        <taxon>Caerostris</taxon>
    </lineage>
</organism>
<protein>
    <submittedName>
        <fullName evidence="1">Uncharacterized protein</fullName>
    </submittedName>
</protein>
<reference evidence="1 2" key="1">
    <citation type="submission" date="2021-06" db="EMBL/GenBank/DDBJ databases">
        <title>Caerostris darwini draft genome.</title>
        <authorList>
            <person name="Kono N."/>
            <person name="Arakawa K."/>
        </authorList>
    </citation>
    <scope>NUCLEOTIDE SEQUENCE [LARGE SCALE GENOMIC DNA]</scope>
</reference>
<dbReference type="EMBL" id="BPLQ01012912">
    <property type="protein sequence ID" value="GIY68670.1"/>
    <property type="molecule type" value="Genomic_DNA"/>
</dbReference>
<name>A0AAV4VGQ9_9ARAC</name>
<comment type="caution">
    <text evidence="1">The sequence shown here is derived from an EMBL/GenBank/DDBJ whole genome shotgun (WGS) entry which is preliminary data.</text>
</comment>
<proteinExistence type="predicted"/>